<name>A0A0P9D3C0_9CHLR</name>
<dbReference type="InterPro" id="IPR045621">
    <property type="entry name" value="BPD_transp_1_N"/>
</dbReference>
<dbReference type="PANTHER" id="PTHR43163:SF6">
    <property type="entry name" value="DIPEPTIDE TRANSPORT SYSTEM PERMEASE PROTEIN DPPB-RELATED"/>
    <property type="match status" value="1"/>
</dbReference>
<keyword evidence="3" id="KW-1003">Cell membrane</keyword>
<evidence type="ECO:0000256" key="5">
    <source>
        <dbReference type="ARBA" id="ARBA00022989"/>
    </source>
</evidence>
<dbReference type="CDD" id="cd06261">
    <property type="entry name" value="TM_PBP2"/>
    <property type="match status" value="1"/>
</dbReference>
<dbReference type="EMBL" id="LJCR01000235">
    <property type="protein sequence ID" value="KPV53542.1"/>
    <property type="molecule type" value="Genomic_DNA"/>
</dbReference>
<dbReference type="Gene3D" id="1.10.3720.10">
    <property type="entry name" value="MetI-like"/>
    <property type="match status" value="1"/>
</dbReference>
<keyword evidence="10" id="KW-1185">Reference proteome</keyword>
<evidence type="ECO:0000256" key="1">
    <source>
        <dbReference type="ARBA" id="ARBA00004651"/>
    </source>
</evidence>
<feature type="transmembrane region" description="Helical" evidence="7">
    <location>
        <begin position="96"/>
        <end position="121"/>
    </location>
</feature>
<dbReference type="Proteomes" id="UP000050509">
    <property type="component" value="Unassembled WGS sequence"/>
</dbReference>
<dbReference type="AlphaFoldDB" id="A0A0P9D3C0"/>
<keyword evidence="5 7" id="KW-1133">Transmembrane helix</keyword>
<evidence type="ECO:0000313" key="10">
    <source>
        <dbReference type="Proteomes" id="UP000050509"/>
    </source>
</evidence>
<organism evidence="9 10">
    <name type="scientific">Kouleothrix aurantiaca</name>
    <dbReference type="NCBI Taxonomy" id="186479"/>
    <lineage>
        <taxon>Bacteria</taxon>
        <taxon>Bacillati</taxon>
        <taxon>Chloroflexota</taxon>
        <taxon>Chloroflexia</taxon>
        <taxon>Chloroflexales</taxon>
        <taxon>Roseiflexineae</taxon>
        <taxon>Roseiflexaceae</taxon>
        <taxon>Kouleothrix</taxon>
    </lineage>
</organism>
<dbReference type="InterPro" id="IPR035906">
    <property type="entry name" value="MetI-like_sf"/>
</dbReference>
<feature type="transmembrane region" description="Helical" evidence="7">
    <location>
        <begin position="133"/>
        <end position="158"/>
    </location>
</feature>
<sequence length="313" mass="34002">MVRFFARRAVSLVFVLFSLTFLTFLIGHLAPGDPILVLMGARRDPATYARLQHLYGLDQPLLAQYGNYVLGLLRGDFGLSFQYEGRPVRELLRQGVGISLTVGGLALVLSIVAGIPLGMLAALRQHSFADRGIVGTALVLYSVPSFVLIPVLWSINLAAYRAGLPNLPQAGWGRPEHVVLPVLVLAAANVGYIIQLTRASMLEVLREDYVRTARAKGLPAFLVFNRHVLRNAVLPLITFVGPAAAFLVTGAFVVEVLFNIPGMGRIAVEAVGRRDYPVIQGTTIILGIAVVVMNLLSDVLYHVFDPRIQLSEG</sequence>
<keyword evidence="4 7" id="KW-0812">Transmembrane</keyword>
<dbReference type="PANTHER" id="PTHR43163">
    <property type="entry name" value="DIPEPTIDE TRANSPORT SYSTEM PERMEASE PROTEIN DPPB-RELATED"/>
    <property type="match status" value="1"/>
</dbReference>
<dbReference type="Pfam" id="PF00528">
    <property type="entry name" value="BPD_transp_1"/>
    <property type="match status" value="1"/>
</dbReference>
<evidence type="ECO:0000256" key="4">
    <source>
        <dbReference type="ARBA" id="ARBA00022692"/>
    </source>
</evidence>
<feature type="domain" description="ABC transmembrane type-1" evidence="8">
    <location>
        <begin position="96"/>
        <end position="297"/>
    </location>
</feature>
<reference evidence="9 10" key="1">
    <citation type="submission" date="2015-09" db="EMBL/GenBank/DDBJ databases">
        <title>Draft genome sequence of Kouleothrix aurantiaca JCM 19913.</title>
        <authorList>
            <person name="Hemp J."/>
        </authorList>
    </citation>
    <scope>NUCLEOTIDE SEQUENCE [LARGE SCALE GENOMIC DNA]</scope>
    <source>
        <strain evidence="9 10">COM-B</strain>
    </source>
</reference>
<accession>A0A0P9D3C0</accession>
<gene>
    <name evidence="9" type="ORF">SE17_09090</name>
</gene>
<evidence type="ECO:0000256" key="6">
    <source>
        <dbReference type="ARBA" id="ARBA00023136"/>
    </source>
</evidence>
<feature type="transmembrane region" description="Helical" evidence="7">
    <location>
        <begin position="232"/>
        <end position="258"/>
    </location>
</feature>
<proteinExistence type="inferred from homology"/>
<evidence type="ECO:0000259" key="8">
    <source>
        <dbReference type="PROSITE" id="PS50928"/>
    </source>
</evidence>
<dbReference type="SUPFAM" id="SSF161098">
    <property type="entry name" value="MetI-like"/>
    <property type="match status" value="1"/>
</dbReference>
<feature type="transmembrane region" description="Helical" evidence="7">
    <location>
        <begin position="178"/>
        <end position="196"/>
    </location>
</feature>
<protein>
    <recommendedName>
        <fullName evidence="8">ABC transmembrane type-1 domain-containing protein</fullName>
    </recommendedName>
</protein>
<feature type="transmembrane region" description="Helical" evidence="7">
    <location>
        <begin position="278"/>
        <end position="301"/>
    </location>
</feature>
<dbReference type="PROSITE" id="PS50928">
    <property type="entry name" value="ABC_TM1"/>
    <property type="match status" value="1"/>
</dbReference>
<dbReference type="GO" id="GO:0005886">
    <property type="term" value="C:plasma membrane"/>
    <property type="evidence" value="ECO:0007669"/>
    <property type="project" value="UniProtKB-SubCell"/>
</dbReference>
<comment type="subcellular location">
    <subcellularLocation>
        <location evidence="1 7">Cell membrane</location>
        <topology evidence="1 7">Multi-pass membrane protein</topology>
    </subcellularLocation>
</comment>
<evidence type="ECO:0000256" key="2">
    <source>
        <dbReference type="ARBA" id="ARBA00022448"/>
    </source>
</evidence>
<dbReference type="Pfam" id="PF19300">
    <property type="entry name" value="BPD_transp_1_N"/>
    <property type="match status" value="1"/>
</dbReference>
<evidence type="ECO:0000313" key="9">
    <source>
        <dbReference type="EMBL" id="KPV53542.1"/>
    </source>
</evidence>
<evidence type="ECO:0000256" key="3">
    <source>
        <dbReference type="ARBA" id="ARBA00022475"/>
    </source>
</evidence>
<keyword evidence="6 7" id="KW-0472">Membrane</keyword>
<dbReference type="InterPro" id="IPR000515">
    <property type="entry name" value="MetI-like"/>
</dbReference>
<dbReference type="GO" id="GO:0055085">
    <property type="term" value="P:transmembrane transport"/>
    <property type="evidence" value="ECO:0007669"/>
    <property type="project" value="InterPro"/>
</dbReference>
<keyword evidence="2 7" id="KW-0813">Transport</keyword>
<dbReference type="PATRIC" id="fig|186479.3.peg.4653"/>
<comment type="caution">
    <text evidence="9">The sequence shown here is derived from an EMBL/GenBank/DDBJ whole genome shotgun (WGS) entry which is preliminary data.</text>
</comment>
<comment type="similarity">
    <text evidence="7">Belongs to the binding-protein-dependent transport system permease family.</text>
</comment>
<evidence type="ECO:0000256" key="7">
    <source>
        <dbReference type="RuleBase" id="RU363032"/>
    </source>
</evidence>